<name>A0A934QJF0_9PROT</name>
<gene>
    <name evidence="2" type="ORF">CKO21_11940</name>
</gene>
<organism evidence="2 3">
    <name type="scientific">Rhodovibrio salinarum</name>
    <dbReference type="NCBI Taxonomy" id="1087"/>
    <lineage>
        <taxon>Bacteria</taxon>
        <taxon>Pseudomonadati</taxon>
        <taxon>Pseudomonadota</taxon>
        <taxon>Alphaproteobacteria</taxon>
        <taxon>Rhodospirillales</taxon>
        <taxon>Rhodovibrionaceae</taxon>
        <taxon>Rhodovibrio</taxon>
    </lineage>
</organism>
<evidence type="ECO:0000256" key="1">
    <source>
        <dbReference type="SAM" id="SignalP"/>
    </source>
</evidence>
<feature type="chain" id="PRO_5037381216" evidence="1">
    <location>
        <begin position="26"/>
        <end position="172"/>
    </location>
</feature>
<accession>A0A934QJF0</accession>
<dbReference type="EMBL" id="NRRE01000026">
    <property type="protein sequence ID" value="MBK1697953.1"/>
    <property type="molecule type" value="Genomic_DNA"/>
</dbReference>
<sequence length="172" mass="19229">MRVRPLLPLLCALALLVGLPDRTHAQDFDIDLSQCREQLKAFARPQLDCPVSVTPTDRGLERVPEVLRQLLSGLTCTTQLRANKADVYGQWITPGRFDPPRKQIVCQHSQIKNQRLSATVDVTCTRDGDSWSCPPGVEKIEGAGMLSQYLTQYLNQGSGLWKGLEEELAKRD</sequence>
<reference evidence="2" key="1">
    <citation type="submission" date="2017-08" db="EMBL/GenBank/DDBJ databases">
        <authorList>
            <person name="Imhoff J.F."/>
            <person name="Rahn T."/>
            <person name="Kuenzel S."/>
            <person name="Neulinger S.C."/>
        </authorList>
    </citation>
    <scope>NUCLEOTIDE SEQUENCE</scope>
    <source>
        <strain evidence="2">DSM 9154</strain>
    </source>
</reference>
<protein>
    <submittedName>
        <fullName evidence="2">Uncharacterized protein</fullName>
    </submittedName>
</protein>
<keyword evidence="3" id="KW-1185">Reference proteome</keyword>
<reference evidence="2" key="2">
    <citation type="journal article" date="2020" name="Microorganisms">
        <title>Osmotic Adaptation and Compatible Solute Biosynthesis of Phototrophic Bacteria as Revealed from Genome Analyses.</title>
        <authorList>
            <person name="Imhoff J.F."/>
            <person name="Rahn T."/>
            <person name="Kunzel S."/>
            <person name="Keller A."/>
            <person name="Neulinger S.C."/>
        </authorList>
    </citation>
    <scope>NUCLEOTIDE SEQUENCE</scope>
    <source>
        <strain evidence="2">DSM 9154</strain>
    </source>
</reference>
<evidence type="ECO:0000313" key="2">
    <source>
        <dbReference type="EMBL" id="MBK1697953.1"/>
    </source>
</evidence>
<evidence type="ECO:0000313" key="3">
    <source>
        <dbReference type="Proteomes" id="UP000778970"/>
    </source>
</evidence>
<dbReference type="Proteomes" id="UP000778970">
    <property type="component" value="Unassembled WGS sequence"/>
</dbReference>
<proteinExistence type="predicted"/>
<feature type="signal peptide" evidence="1">
    <location>
        <begin position="1"/>
        <end position="25"/>
    </location>
</feature>
<dbReference type="AlphaFoldDB" id="A0A934QJF0"/>
<keyword evidence="1" id="KW-0732">Signal</keyword>
<comment type="caution">
    <text evidence="2">The sequence shown here is derived from an EMBL/GenBank/DDBJ whole genome shotgun (WGS) entry which is preliminary data.</text>
</comment>
<dbReference type="RefSeq" id="WP_027288876.1">
    <property type="nucleotide sequence ID" value="NZ_NRRE01000026.1"/>
</dbReference>